<dbReference type="Proteomes" id="UP000676506">
    <property type="component" value="Chromosome 2"/>
</dbReference>
<sequence>MTDEALQPAIADFEAFLSGERAPALVAASLVTVLQTDIRTVSWVVLNWVSKNVQRHPGSNPLDILMAARNKVFDIFFYRVVRFSQVYNFFPVFEKHLVELCPVPYRPHLEALLAQYPWEQIRPIGEMRERAMYALEKRAEVQVAEDNFNENIYRNATHNVLSADRRFEFADEQTSADVLSYQGKVGSLVGDFVGLVTDKRARQEIIAANDADKDAEYETKRRFNLEDYLAQSVDLAVAFFNDDFLPQCCQLMDLVEQLAQARGLSIEKSQRLQSKAKLFSARKIDEYGASKLSRLLMGDVLSHFVDWSPEKIFQQLFEEPERRVRRVLLTVLEANGERIYPSLLHQLEHCTPETPWYYVRNLIFLLGRIVSPKPVERVRAVTLIDQQFHARAARQVNAQSIATLSFIGGEAAGECLRAKLAEFKRHDDPVSRDLAGKIAMALVALDDPPALEASLDYALKHWSEEYVERFAQTLLSPPTIAFLTGRVRAELAKLKRSFALLGNADVAAKILRCLAYQYNDEVKALCHDIVTSLTPRNALHITARQILETASPAPLPLAVDRSLNRLLVQKNLPEAFVYVWEAGLTGHFHITLTDQTECRVDWLMGKVVHASVPAFFLEADNAFYWLFMLDPREVALAYFDTKTPPAPQNITLETPLLLHEALLQRSELKQISNAAIKPDSSFTQRPVSHLQLHFKDSPDPKTCRLVWDALAEPATIEVLQQRTRLGKYELYKQLFYLIRQNFVAVDALRVGTDAAALADGLKLLDENLKRIRRKPLLFAPYKAAAEICVETARATPDETLQLTFTTLGAYLKAAYDERRFLVAAMIDACDRALELVHQYLKTKQPSDKKSLLDYMGFTFQVSTAPAAVVPAPEVASSTLQKLENIQLINDAFDDAAEALFDDASVDDLFDNLDAVLTAQGLAGSGAATLDSGLTEQEESMLMELYDNIAVAYVKPLKDFMREIQLNQKIKRRTSLEWIEMVEPSVNLLYGSAEKMGYQKICLALKDMQQSLQSQKGVPDQAYFTESALQNIQASYERLAQMLPKTFALDLSESDLNSKKEVLIVKFILKQIPEINEKLMNRIILAGLSTFDKFMQSSPDEIAAVTGLSKRQGEDVFMKFYQYRHIYYRHDEEAYRERFYNMFDVKLSLLRELHLEIEALTEEHRRTRKDELERRIESLKQDRQRLLWGLFILLCIKEEYDLIESIQQSIYDVRLQKLEDYLSKLAKAA</sequence>
<reference evidence="2 3" key="1">
    <citation type="submission" date="2021-03" db="EMBL/GenBank/DDBJ databases">
        <title>Genomic and phenotypic characterization of Chloracidobacterium isolates provides evidence for multiple species.</title>
        <authorList>
            <person name="Saini M.K."/>
            <person name="Costas A.M.G."/>
            <person name="Tank M."/>
            <person name="Bryant D.A."/>
        </authorList>
    </citation>
    <scope>NUCLEOTIDE SEQUENCE [LARGE SCALE GENOMIC DNA]</scope>
    <source>
        <strain evidence="2 3">BV2-C</strain>
    </source>
</reference>
<keyword evidence="1" id="KW-0175">Coiled coil</keyword>
<gene>
    <name evidence="2" type="ORF">J8C06_14785</name>
</gene>
<organism evidence="2 3">
    <name type="scientific">Chloracidobacterium validum</name>
    <dbReference type="NCBI Taxonomy" id="2821543"/>
    <lineage>
        <taxon>Bacteria</taxon>
        <taxon>Pseudomonadati</taxon>
        <taxon>Acidobacteriota</taxon>
        <taxon>Terriglobia</taxon>
        <taxon>Terriglobales</taxon>
        <taxon>Acidobacteriaceae</taxon>
        <taxon>Chloracidobacterium</taxon>
    </lineage>
</organism>
<dbReference type="RefSeq" id="WP_211430188.1">
    <property type="nucleotide sequence ID" value="NZ_CP072649.1"/>
</dbReference>
<evidence type="ECO:0000313" key="2">
    <source>
        <dbReference type="EMBL" id="QUW04299.1"/>
    </source>
</evidence>
<accession>A0ABX8BBI8</accession>
<feature type="coiled-coil region" evidence="1">
    <location>
        <begin position="1149"/>
        <end position="1188"/>
    </location>
</feature>
<name>A0ABX8BBI8_9BACT</name>
<evidence type="ECO:0000256" key="1">
    <source>
        <dbReference type="SAM" id="Coils"/>
    </source>
</evidence>
<proteinExistence type="predicted"/>
<keyword evidence="3" id="KW-1185">Reference proteome</keyword>
<protein>
    <submittedName>
        <fullName evidence="2">Helix-hairpin-helix domain-containing protein</fullName>
    </submittedName>
</protein>
<dbReference type="EMBL" id="CP072649">
    <property type="protein sequence ID" value="QUW04299.1"/>
    <property type="molecule type" value="Genomic_DNA"/>
</dbReference>
<evidence type="ECO:0000313" key="3">
    <source>
        <dbReference type="Proteomes" id="UP000676506"/>
    </source>
</evidence>